<reference evidence="1" key="1">
    <citation type="journal article" date="2014" name="Int. J. Syst. Evol. Microbiol.">
        <title>Complete genome sequence of Corynebacterium casei LMG S-19264T (=DSM 44701T), isolated from a smear-ripened cheese.</title>
        <authorList>
            <consortium name="US DOE Joint Genome Institute (JGI-PGF)"/>
            <person name="Walter F."/>
            <person name="Albersmeier A."/>
            <person name="Kalinowski J."/>
            <person name="Ruckert C."/>
        </authorList>
    </citation>
    <scope>NUCLEOTIDE SEQUENCE</scope>
    <source>
        <strain evidence="1">JCM 12289</strain>
    </source>
</reference>
<keyword evidence="3" id="KW-1185">Reference proteome</keyword>
<name>A0AAV3SFI0_HALDO</name>
<evidence type="ECO:0000313" key="1">
    <source>
        <dbReference type="EMBL" id="GAA0455908.1"/>
    </source>
</evidence>
<evidence type="ECO:0000313" key="2">
    <source>
        <dbReference type="EMBL" id="UOO95002.1"/>
    </source>
</evidence>
<evidence type="ECO:0000313" key="3">
    <source>
        <dbReference type="Proteomes" id="UP000830542"/>
    </source>
</evidence>
<organism evidence="1 4">
    <name type="scientific">Halococcus dombrowskii</name>
    <dbReference type="NCBI Taxonomy" id="179637"/>
    <lineage>
        <taxon>Archaea</taxon>
        <taxon>Methanobacteriati</taxon>
        <taxon>Methanobacteriota</taxon>
        <taxon>Stenosarchaea group</taxon>
        <taxon>Halobacteria</taxon>
        <taxon>Halobacteriales</taxon>
        <taxon>Halococcaceae</taxon>
        <taxon>Halococcus</taxon>
    </lineage>
</organism>
<reference evidence="1" key="3">
    <citation type="submission" date="2023-12" db="EMBL/GenBank/DDBJ databases">
        <authorList>
            <person name="Sun Q."/>
            <person name="Inoue M."/>
        </authorList>
    </citation>
    <scope>NUCLEOTIDE SEQUENCE</scope>
    <source>
        <strain evidence="1">JCM 12289</strain>
    </source>
</reference>
<dbReference type="EMBL" id="CP095005">
    <property type="protein sequence ID" value="UOO95002.1"/>
    <property type="molecule type" value="Genomic_DNA"/>
</dbReference>
<sequence>MYLPHWFWCVRFRTSNGGGETYVVAPHRAGAKQAIATPAERVMAYESVAPHERIPPSMAAQSFDGYYPRTRAAIDAGRMAIRGE</sequence>
<dbReference type="RefSeq" id="WP_244702098.1">
    <property type="nucleotide sequence ID" value="NZ_BAAADN010000018.1"/>
</dbReference>
<dbReference type="KEGG" id="hdo:MUK72_13665"/>
<dbReference type="Proteomes" id="UP000830542">
    <property type="component" value="Chromosome"/>
</dbReference>
<gene>
    <name evidence="1" type="ORF">GCM10008985_09760</name>
    <name evidence="2" type="ORF">MUK72_13665</name>
</gene>
<dbReference type="AlphaFoldDB" id="A0AAV3SFI0"/>
<protein>
    <submittedName>
        <fullName evidence="1">Uncharacterized protein</fullName>
    </submittedName>
</protein>
<accession>A0AAV3SFI0</accession>
<proteinExistence type="predicted"/>
<dbReference type="GeneID" id="71762915"/>
<dbReference type="EMBL" id="BAAADN010000018">
    <property type="protein sequence ID" value="GAA0455908.1"/>
    <property type="molecule type" value="Genomic_DNA"/>
</dbReference>
<dbReference type="Proteomes" id="UP001500962">
    <property type="component" value="Unassembled WGS sequence"/>
</dbReference>
<evidence type="ECO:0000313" key="4">
    <source>
        <dbReference type="Proteomes" id="UP001500962"/>
    </source>
</evidence>
<reference evidence="2" key="2">
    <citation type="submission" date="2022-04" db="EMBL/GenBank/DDBJ databases">
        <title>Sequencing and genomic assembly of Halococcus dombrowskii.</title>
        <authorList>
            <person name="Lim S.W."/>
            <person name="MacLea K.S."/>
        </authorList>
    </citation>
    <scope>NUCLEOTIDE SEQUENCE</scope>
    <source>
        <strain evidence="2">H4</strain>
    </source>
</reference>